<dbReference type="KEGG" id="hro:HELRODRAFT_162991"/>
<evidence type="ECO:0000313" key="1">
    <source>
        <dbReference type="EMBL" id="ESN99442.1"/>
    </source>
</evidence>
<dbReference type="HOGENOM" id="CLU_2006370_0_0_1"/>
<sequence>MYDVPKTYNEAVTSSNSRYWKQAILEEINLLLDNDTFELCQLPEGQKRGGIFSLFEYQHTPPPAWEVSLSPGLASSQMFISGSENTGQAEVLSRPACQSVNPVLLTADKSFSYMFYMTNKTNKS</sequence>
<protein>
    <recommendedName>
        <fullName evidence="4">Reverse transcriptase Ty1/copia-type domain-containing protein</fullName>
    </recommendedName>
</protein>
<evidence type="ECO:0000313" key="3">
    <source>
        <dbReference type="Proteomes" id="UP000015101"/>
    </source>
</evidence>
<dbReference type="InParanoid" id="T1ETI3"/>
<organism evidence="2 3">
    <name type="scientific">Helobdella robusta</name>
    <name type="common">Californian leech</name>
    <dbReference type="NCBI Taxonomy" id="6412"/>
    <lineage>
        <taxon>Eukaryota</taxon>
        <taxon>Metazoa</taxon>
        <taxon>Spiralia</taxon>
        <taxon>Lophotrochozoa</taxon>
        <taxon>Annelida</taxon>
        <taxon>Clitellata</taxon>
        <taxon>Hirudinea</taxon>
        <taxon>Rhynchobdellida</taxon>
        <taxon>Glossiphoniidae</taxon>
        <taxon>Helobdella</taxon>
    </lineage>
</organism>
<reference evidence="3" key="1">
    <citation type="submission" date="2012-12" db="EMBL/GenBank/DDBJ databases">
        <authorList>
            <person name="Hellsten U."/>
            <person name="Grimwood J."/>
            <person name="Chapman J.A."/>
            <person name="Shapiro H."/>
            <person name="Aerts A."/>
            <person name="Otillar R.P."/>
            <person name="Terry A.Y."/>
            <person name="Boore J.L."/>
            <person name="Simakov O."/>
            <person name="Marletaz F."/>
            <person name="Cho S.-J."/>
            <person name="Edsinger-Gonzales E."/>
            <person name="Havlak P."/>
            <person name="Kuo D.-H."/>
            <person name="Larsson T."/>
            <person name="Lv J."/>
            <person name="Arendt D."/>
            <person name="Savage R."/>
            <person name="Osoegawa K."/>
            <person name="de Jong P."/>
            <person name="Lindberg D.R."/>
            <person name="Seaver E.C."/>
            <person name="Weisblat D.A."/>
            <person name="Putnam N.H."/>
            <person name="Grigoriev I.V."/>
            <person name="Rokhsar D.S."/>
        </authorList>
    </citation>
    <scope>NUCLEOTIDE SEQUENCE</scope>
</reference>
<dbReference type="EMBL" id="AMQM01001257">
    <property type="status" value="NOT_ANNOTATED_CDS"/>
    <property type="molecule type" value="Genomic_DNA"/>
</dbReference>
<gene>
    <name evidence="2" type="primary">20199883</name>
    <name evidence="1" type="ORF">HELRODRAFT_162991</name>
</gene>
<dbReference type="CTD" id="20199883"/>
<accession>T1ETI3</accession>
<dbReference type="OrthoDB" id="6780107at2759"/>
<proteinExistence type="predicted"/>
<dbReference type="GeneID" id="20199883"/>
<keyword evidence="3" id="KW-1185">Reference proteome</keyword>
<dbReference type="EMBL" id="KB097143">
    <property type="protein sequence ID" value="ESN99442.1"/>
    <property type="molecule type" value="Genomic_DNA"/>
</dbReference>
<name>T1ETI3_HELRO</name>
<evidence type="ECO:0008006" key="4">
    <source>
        <dbReference type="Google" id="ProtNLM"/>
    </source>
</evidence>
<reference evidence="2" key="3">
    <citation type="submission" date="2015-06" db="UniProtKB">
        <authorList>
            <consortium name="EnsemblMetazoa"/>
        </authorList>
    </citation>
    <scope>IDENTIFICATION</scope>
</reference>
<dbReference type="Proteomes" id="UP000015101">
    <property type="component" value="Unassembled WGS sequence"/>
</dbReference>
<dbReference type="AlphaFoldDB" id="T1ETI3"/>
<reference evidence="1 3" key="2">
    <citation type="journal article" date="2013" name="Nature">
        <title>Insights into bilaterian evolution from three spiralian genomes.</title>
        <authorList>
            <person name="Simakov O."/>
            <person name="Marletaz F."/>
            <person name="Cho S.J."/>
            <person name="Edsinger-Gonzales E."/>
            <person name="Havlak P."/>
            <person name="Hellsten U."/>
            <person name="Kuo D.H."/>
            <person name="Larsson T."/>
            <person name="Lv J."/>
            <person name="Arendt D."/>
            <person name="Savage R."/>
            <person name="Osoegawa K."/>
            <person name="de Jong P."/>
            <person name="Grimwood J."/>
            <person name="Chapman J.A."/>
            <person name="Shapiro H."/>
            <person name="Aerts A."/>
            <person name="Otillar R.P."/>
            <person name="Terry A.Y."/>
            <person name="Boore J.L."/>
            <person name="Grigoriev I.V."/>
            <person name="Lindberg D.R."/>
            <person name="Seaver E.C."/>
            <person name="Weisblat D.A."/>
            <person name="Putnam N.H."/>
            <person name="Rokhsar D.S."/>
        </authorList>
    </citation>
    <scope>NUCLEOTIDE SEQUENCE</scope>
</reference>
<dbReference type="EnsemblMetazoa" id="HelroT162991">
    <property type="protein sequence ID" value="HelroP162991"/>
    <property type="gene ID" value="HelroG162991"/>
</dbReference>
<dbReference type="RefSeq" id="XP_009023280.1">
    <property type="nucleotide sequence ID" value="XM_009025032.1"/>
</dbReference>
<evidence type="ECO:0000313" key="2">
    <source>
        <dbReference type="EnsemblMetazoa" id="HelroP162991"/>
    </source>
</evidence>